<dbReference type="AlphaFoldDB" id="A0AAX6GD40"/>
<dbReference type="GO" id="GO:0004601">
    <property type="term" value="F:peroxidase activity"/>
    <property type="evidence" value="ECO:0007669"/>
    <property type="project" value="UniProtKB-KW"/>
</dbReference>
<reference evidence="3" key="1">
    <citation type="journal article" date="2023" name="GigaByte">
        <title>Genome assembly of the bearded iris, Iris pallida Lam.</title>
        <authorList>
            <person name="Bruccoleri R.E."/>
            <person name="Oakeley E.J."/>
            <person name="Faust A.M.E."/>
            <person name="Altorfer M."/>
            <person name="Dessus-Babus S."/>
            <person name="Burckhardt D."/>
            <person name="Oertli M."/>
            <person name="Naumann U."/>
            <person name="Petersen F."/>
            <person name="Wong J."/>
        </authorList>
    </citation>
    <scope>NUCLEOTIDE SEQUENCE</scope>
    <source>
        <strain evidence="3">GSM-AAB239-AS_SAM_17_03QT</strain>
    </source>
</reference>
<feature type="transmembrane region" description="Helical" evidence="1">
    <location>
        <begin position="29"/>
        <end position="49"/>
    </location>
</feature>
<evidence type="ECO:0000256" key="2">
    <source>
        <dbReference type="SAM" id="SignalP"/>
    </source>
</evidence>
<name>A0AAX6GD40_IRIPA</name>
<organism evidence="3 4">
    <name type="scientific">Iris pallida</name>
    <name type="common">Sweet iris</name>
    <dbReference type="NCBI Taxonomy" id="29817"/>
    <lineage>
        <taxon>Eukaryota</taxon>
        <taxon>Viridiplantae</taxon>
        <taxon>Streptophyta</taxon>
        <taxon>Embryophyta</taxon>
        <taxon>Tracheophyta</taxon>
        <taxon>Spermatophyta</taxon>
        <taxon>Magnoliopsida</taxon>
        <taxon>Liliopsida</taxon>
        <taxon>Asparagales</taxon>
        <taxon>Iridaceae</taxon>
        <taxon>Iridoideae</taxon>
        <taxon>Irideae</taxon>
        <taxon>Iris</taxon>
    </lineage>
</organism>
<evidence type="ECO:0000313" key="3">
    <source>
        <dbReference type="EMBL" id="KAJ6826215.1"/>
    </source>
</evidence>
<keyword evidence="1" id="KW-1133">Transmembrane helix</keyword>
<keyword evidence="3" id="KW-0560">Oxidoreductase</keyword>
<gene>
    <name evidence="3" type="ORF">M6B38_372370</name>
</gene>
<feature type="chain" id="PRO_5043377041" evidence="2">
    <location>
        <begin position="18"/>
        <end position="83"/>
    </location>
</feature>
<accession>A0AAX6GD40</accession>
<evidence type="ECO:0000313" key="4">
    <source>
        <dbReference type="Proteomes" id="UP001140949"/>
    </source>
</evidence>
<keyword evidence="1" id="KW-0472">Membrane</keyword>
<comment type="caution">
    <text evidence="3">The sequence shown here is derived from an EMBL/GenBank/DDBJ whole genome shotgun (WGS) entry which is preliminary data.</text>
</comment>
<protein>
    <submittedName>
        <fullName evidence="3">Peroxidase 18</fullName>
    </submittedName>
</protein>
<keyword evidence="2" id="KW-0732">Signal</keyword>
<keyword evidence="4" id="KW-1185">Reference proteome</keyword>
<keyword evidence="3" id="KW-0575">Peroxidase</keyword>
<sequence>MMVAVMMTQVLVMTAVALSLELMSARTLGLGFSFIFLVVVSSVAVRVGWQGVGRARGGQRPVWICGDDDDRWSWLWRLDRKRD</sequence>
<dbReference type="Proteomes" id="UP001140949">
    <property type="component" value="Unassembled WGS sequence"/>
</dbReference>
<keyword evidence="1" id="KW-0812">Transmembrane</keyword>
<feature type="signal peptide" evidence="2">
    <location>
        <begin position="1"/>
        <end position="17"/>
    </location>
</feature>
<dbReference type="EMBL" id="JANAVB010021000">
    <property type="protein sequence ID" value="KAJ6826215.1"/>
    <property type="molecule type" value="Genomic_DNA"/>
</dbReference>
<reference evidence="3" key="2">
    <citation type="submission" date="2023-04" db="EMBL/GenBank/DDBJ databases">
        <authorList>
            <person name="Bruccoleri R.E."/>
            <person name="Oakeley E.J."/>
            <person name="Faust A.-M."/>
            <person name="Dessus-Babus S."/>
            <person name="Altorfer M."/>
            <person name="Burckhardt D."/>
            <person name="Oertli M."/>
            <person name="Naumann U."/>
            <person name="Petersen F."/>
            <person name="Wong J."/>
        </authorList>
    </citation>
    <scope>NUCLEOTIDE SEQUENCE</scope>
    <source>
        <strain evidence="3">GSM-AAB239-AS_SAM_17_03QT</strain>
        <tissue evidence="3">Leaf</tissue>
    </source>
</reference>
<evidence type="ECO:0000256" key="1">
    <source>
        <dbReference type="SAM" id="Phobius"/>
    </source>
</evidence>
<proteinExistence type="predicted"/>